<keyword evidence="6" id="KW-1185">Reference proteome</keyword>
<sequence>MAAASERREGLRKSAPARRVNSKQYSQLNVNFSAIGAQVERLRVRLGQVEAEIKADAEGMEAYSQRLRRVQLEQELIRVRLKRNKEWASQFATNVGPFEAKYDKLTGEIGTLYDAAKDKHARAVQLLVDEFRYHPAFRRPGDDFSAVPFRPA</sequence>
<dbReference type="AlphaFoldDB" id="A0A5A8CVT9"/>
<accession>A0A5A8CVT9</accession>
<dbReference type="Proteomes" id="UP000325113">
    <property type="component" value="Unassembled WGS sequence"/>
</dbReference>
<dbReference type="EMBL" id="VLTL01000174">
    <property type="protein sequence ID" value="KAA0156505.1"/>
    <property type="molecule type" value="Genomic_DNA"/>
</dbReference>
<dbReference type="Proteomes" id="UP000323011">
    <property type="component" value="Unassembled WGS sequence"/>
</dbReference>
<evidence type="ECO:0000313" key="6">
    <source>
        <dbReference type="Proteomes" id="UP000323011"/>
    </source>
</evidence>
<comment type="caution">
    <text evidence="2">The sequence shown here is derived from an EMBL/GenBank/DDBJ whole genome shotgun (WGS) entry which is preliminary data.</text>
</comment>
<evidence type="ECO:0008006" key="9">
    <source>
        <dbReference type="Google" id="ProtNLM"/>
    </source>
</evidence>
<gene>
    <name evidence="4" type="ORF">FNF27_01285</name>
    <name evidence="1" type="ORF">FNF28_06624</name>
    <name evidence="2" type="ORF">FNF29_00685</name>
    <name evidence="3" type="ORF">FNF31_04734</name>
</gene>
<evidence type="ECO:0000313" key="4">
    <source>
        <dbReference type="EMBL" id="KAA0177508.1"/>
    </source>
</evidence>
<evidence type="ECO:0000313" key="1">
    <source>
        <dbReference type="EMBL" id="KAA0156505.1"/>
    </source>
</evidence>
<dbReference type="EMBL" id="VLTN01000003">
    <property type="protein sequence ID" value="KAA0156574.1"/>
    <property type="molecule type" value="Genomic_DNA"/>
</dbReference>
<name>A0A5A8CVT9_CAFRO</name>
<dbReference type="Proteomes" id="UP000322899">
    <property type="component" value="Unassembled WGS sequence"/>
</dbReference>
<evidence type="ECO:0000313" key="8">
    <source>
        <dbReference type="Proteomes" id="UP000325113"/>
    </source>
</evidence>
<evidence type="ECO:0000313" key="3">
    <source>
        <dbReference type="EMBL" id="KAA0159658.1"/>
    </source>
</evidence>
<evidence type="ECO:0000313" key="2">
    <source>
        <dbReference type="EMBL" id="KAA0156574.1"/>
    </source>
</evidence>
<dbReference type="OrthoDB" id="58550at2759"/>
<evidence type="ECO:0000313" key="5">
    <source>
        <dbReference type="Proteomes" id="UP000322899"/>
    </source>
</evidence>
<evidence type="ECO:0000313" key="7">
    <source>
        <dbReference type="Proteomes" id="UP000324907"/>
    </source>
</evidence>
<dbReference type="EMBL" id="VLTO01000004">
    <property type="protein sequence ID" value="KAA0177508.1"/>
    <property type="molecule type" value="Genomic_DNA"/>
</dbReference>
<dbReference type="EMBL" id="VLTM01000051">
    <property type="protein sequence ID" value="KAA0159658.1"/>
    <property type="molecule type" value="Genomic_DNA"/>
</dbReference>
<protein>
    <recommendedName>
        <fullName evidence="9">Flagellar associated protein</fullName>
    </recommendedName>
</protein>
<proteinExistence type="predicted"/>
<reference evidence="5 6" key="1">
    <citation type="submission" date="2019-07" db="EMBL/GenBank/DDBJ databases">
        <title>Genomes of Cafeteria roenbergensis.</title>
        <authorList>
            <person name="Fischer M.G."/>
            <person name="Hackl T."/>
            <person name="Roman M."/>
        </authorList>
    </citation>
    <scope>NUCLEOTIDE SEQUENCE [LARGE SCALE GENOMIC DNA]</scope>
    <source>
        <strain evidence="2 6">BVI</strain>
        <strain evidence="3 8">Cflag</strain>
        <strain evidence="4 5">E4-10P</strain>
        <strain evidence="1 7">RCC970-E3</strain>
    </source>
</reference>
<dbReference type="OMA" id="EFGYHIA"/>
<dbReference type="Proteomes" id="UP000324907">
    <property type="component" value="Unassembled WGS sequence"/>
</dbReference>
<organism evidence="2 6">
    <name type="scientific">Cafeteria roenbergensis</name>
    <name type="common">Marine flagellate</name>
    <dbReference type="NCBI Taxonomy" id="33653"/>
    <lineage>
        <taxon>Eukaryota</taxon>
        <taxon>Sar</taxon>
        <taxon>Stramenopiles</taxon>
        <taxon>Bigyra</taxon>
        <taxon>Opalozoa</taxon>
        <taxon>Bicosoecida</taxon>
        <taxon>Cafeteriaceae</taxon>
        <taxon>Cafeteria</taxon>
    </lineage>
</organism>